<dbReference type="InterPro" id="IPR023214">
    <property type="entry name" value="HAD_sf"/>
</dbReference>
<dbReference type="InterPro" id="IPR036412">
    <property type="entry name" value="HAD-like_sf"/>
</dbReference>
<name>A0A327ZB41_9ACTN</name>
<evidence type="ECO:0000313" key="1">
    <source>
        <dbReference type="EMBL" id="RAK36643.1"/>
    </source>
</evidence>
<dbReference type="RefSeq" id="WP_245972619.1">
    <property type="nucleotide sequence ID" value="NZ_JACHWI010000007.1"/>
</dbReference>
<evidence type="ECO:0000313" key="2">
    <source>
        <dbReference type="Proteomes" id="UP000249341"/>
    </source>
</evidence>
<comment type="caution">
    <text evidence="1">The sequence shown here is derived from an EMBL/GenBank/DDBJ whole genome shotgun (WGS) entry which is preliminary data.</text>
</comment>
<protein>
    <submittedName>
        <fullName evidence="1">Uncharacterized protein</fullName>
    </submittedName>
</protein>
<dbReference type="Gene3D" id="1.10.150.240">
    <property type="entry name" value="Putative phosphatase, domain 2"/>
    <property type="match status" value="1"/>
</dbReference>
<dbReference type="SUPFAM" id="SSF56784">
    <property type="entry name" value="HAD-like"/>
    <property type="match status" value="1"/>
</dbReference>
<dbReference type="Gene3D" id="3.40.50.1000">
    <property type="entry name" value="HAD superfamily/HAD-like"/>
    <property type="match status" value="1"/>
</dbReference>
<sequence length="53" mass="5707">MSLPDTVDAVIVDCDGLLVDTETCWTRAETILATLTDPSLTRWAVGISASARR</sequence>
<dbReference type="AlphaFoldDB" id="A0A327ZB41"/>
<gene>
    <name evidence="1" type="ORF">B0I29_108233</name>
</gene>
<dbReference type="EMBL" id="QLMJ01000008">
    <property type="protein sequence ID" value="RAK36643.1"/>
    <property type="molecule type" value="Genomic_DNA"/>
</dbReference>
<proteinExistence type="predicted"/>
<dbReference type="InterPro" id="IPR023198">
    <property type="entry name" value="PGP-like_dom2"/>
</dbReference>
<organism evidence="1 2">
    <name type="scientific">Actinoplanes lutulentus</name>
    <dbReference type="NCBI Taxonomy" id="1287878"/>
    <lineage>
        <taxon>Bacteria</taxon>
        <taxon>Bacillati</taxon>
        <taxon>Actinomycetota</taxon>
        <taxon>Actinomycetes</taxon>
        <taxon>Micromonosporales</taxon>
        <taxon>Micromonosporaceae</taxon>
        <taxon>Actinoplanes</taxon>
    </lineage>
</organism>
<accession>A0A327ZB41</accession>
<keyword evidence="2" id="KW-1185">Reference proteome</keyword>
<reference evidence="1 2" key="1">
    <citation type="submission" date="2018-06" db="EMBL/GenBank/DDBJ databases">
        <title>Genomic Encyclopedia of Type Strains, Phase III (KMG-III): the genomes of soil and plant-associated and newly described type strains.</title>
        <authorList>
            <person name="Whitman W."/>
        </authorList>
    </citation>
    <scope>NUCLEOTIDE SEQUENCE [LARGE SCALE GENOMIC DNA]</scope>
    <source>
        <strain evidence="1 2">CGMCC 4.7090</strain>
    </source>
</reference>
<dbReference type="Proteomes" id="UP000249341">
    <property type="component" value="Unassembled WGS sequence"/>
</dbReference>